<dbReference type="VEuPathDB" id="FungiDB:H310_12218"/>
<dbReference type="AlphaFoldDB" id="A0A3R6VGL0"/>
<dbReference type="VEuPathDB" id="FungiDB:H310_15075"/>
<evidence type="ECO:0000256" key="1">
    <source>
        <dbReference type="SAM" id="MobiDB-lite"/>
    </source>
</evidence>
<comment type="caution">
    <text evidence="2">The sequence shown here is derived from an EMBL/GenBank/DDBJ whole genome shotgun (WGS) entry which is preliminary data.</text>
</comment>
<feature type="region of interest" description="Disordered" evidence="1">
    <location>
        <begin position="483"/>
        <end position="506"/>
    </location>
</feature>
<feature type="region of interest" description="Disordered" evidence="1">
    <location>
        <begin position="68"/>
        <end position="213"/>
    </location>
</feature>
<sequence length="592" mass="63743">MVATRASRLEHLAALSTSVPHRLVDLTAADMEPLSEPNDALENDGIPVDVDMDASADVSNDVDYTSAKCARGSNRPASSPACVPLHPATSDRTATPRSFAPIPHLSSPSARAGKTPTRILSRQTGLTADPILPEDPKNFLEAPGRSSVRDGRGPRPKSVLPEYSMNSLEDSGSAFMSEGRGRTSEDIVPEHFDAGPASPNWPHSSQESLPESPTNTLIQSEVVDAGPSVPDSTSNFQFHSALYPQGNGDRSSAPGDGQTVIAGHPTPSSNGPRVAPSAAHADDVWAFQAQQRAKTSKAKSKDIGEHSPTMDELAPLLEKHDAGQLTFNDTLPIQKHSTRDVVGWLHMATGSFTKDIDVDTTMASLVFGNRDLGMVTALADIVKCEKDVSNRLIKWGIASDAALRKLRGVTMQIQVARNGTKQGFTMTPPHVLDGFFWTSPKAGKVSLRNACSLTSCWFFRDKQLVRIDLDGLALAHGLYGNTASRQDRHDSPTDPKPTKKMAHSPEPQWKTVKQVRSKSTLTNRPGWTKPSPGCLWVSENMFAALDERISVSPVASDCTYGSTTVTVYSPKTTVHDTSCEFKTADEFMSGTN</sequence>
<feature type="region of interest" description="Disordered" evidence="1">
    <location>
        <begin position="226"/>
        <end position="276"/>
    </location>
</feature>
<dbReference type="Proteomes" id="UP000285060">
    <property type="component" value="Unassembled WGS sequence"/>
</dbReference>
<gene>
    <name evidence="2" type="ORF">DYB32_008506</name>
</gene>
<feature type="compositionally biased region" description="Basic and acidic residues" evidence="1">
    <location>
        <begin position="485"/>
        <end position="497"/>
    </location>
</feature>
<feature type="compositionally biased region" description="Basic and acidic residues" evidence="1">
    <location>
        <begin position="179"/>
        <end position="193"/>
    </location>
</feature>
<reference evidence="2 3" key="1">
    <citation type="submission" date="2018-08" db="EMBL/GenBank/DDBJ databases">
        <title>Aphanomyces genome sequencing and annotation.</title>
        <authorList>
            <person name="Minardi D."/>
            <person name="Oidtmann B."/>
            <person name="Van Der Giezen M."/>
            <person name="Studholme D.J."/>
        </authorList>
    </citation>
    <scope>NUCLEOTIDE SEQUENCE [LARGE SCALE GENOMIC DNA]</scope>
    <source>
        <strain evidence="2 3">NJM0002</strain>
    </source>
</reference>
<evidence type="ECO:0000313" key="2">
    <source>
        <dbReference type="EMBL" id="RHY25136.1"/>
    </source>
</evidence>
<keyword evidence="3" id="KW-1185">Reference proteome</keyword>
<proteinExistence type="predicted"/>
<dbReference type="EMBL" id="QUSY01001386">
    <property type="protein sequence ID" value="RHY25136.1"/>
    <property type="molecule type" value="Genomic_DNA"/>
</dbReference>
<evidence type="ECO:0000313" key="3">
    <source>
        <dbReference type="Proteomes" id="UP000285060"/>
    </source>
</evidence>
<accession>A0A3R6VGL0</accession>
<feature type="compositionally biased region" description="Polar residues" evidence="1">
    <location>
        <begin position="201"/>
        <end position="213"/>
    </location>
</feature>
<name>A0A3R6VGL0_9STRA</name>
<feature type="region of interest" description="Disordered" evidence="1">
    <location>
        <begin position="289"/>
        <end position="308"/>
    </location>
</feature>
<feature type="compositionally biased region" description="Basic and acidic residues" evidence="1">
    <location>
        <begin position="299"/>
        <end position="308"/>
    </location>
</feature>
<protein>
    <submittedName>
        <fullName evidence="2">Uncharacterized protein</fullName>
    </submittedName>
</protein>
<organism evidence="2 3">
    <name type="scientific">Aphanomyces invadans</name>
    <dbReference type="NCBI Taxonomy" id="157072"/>
    <lineage>
        <taxon>Eukaryota</taxon>
        <taxon>Sar</taxon>
        <taxon>Stramenopiles</taxon>
        <taxon>Oomycota</taxon>
        <taxon>Saprolegniomycetes</taxon>
        <taxon>Saprolegniales</taxon>
        <taxon>Verrucalvaceae</taxon>
        <taxon>Aphanomyces</taxon>
    </lineage>
</organism>